<sequence length="284" mass="32553">MAAAEPQPVADVHLHYNWDHEEVTPPEVAAEKLARNKVAFGVVSGVPAARALKLKEAASMPVIAFFSPYIHHRGRLDWHRDERVLKRTRAALASGRFHGIGEVHFVASIGPPWSNPVFQGLLDLAREFEVPVLVHAEASDHRYFLPVCRSNPGVRFQWAHAGARMGPEAVGALMEACPNVWTELSARDPWRYGRFAAEDGSLPEAWRRLFERFPERFMIGSDPVWPPGMVFRWDTADTGWRRFEQFLDYHRRWLRALPQDLARKIRLTNAQRFFAYALSEPRNQ</sequence>
<reference evidence="1 2" key="1">
    <citation type="submission" date="2024-08" db="EMBL/GenBank/DDBJ databases">
        <title>Whole-genome sequencing of halo(alkali)philic microorganisms from hypersaline lakes.</title>
        <authorList>
            <person name="Sorokin D.Y."/>
            <person name="Merkel A.Y."/>
            <person name="Messina E."/>
            <person name="Yakimov M."/>
        </authorList>
    </citation>
    <scope>NUCLEOTIDE SEQUENCE [LARGE SCALE GENOMIC DNA]</scope>
    <source>
        <strain evidence="1 2">Cl-TMA</strain>
    </source>
</reference>
<keyword evidence="2" id="KW-1185">Reference proteome</keyword>
<evidence type="ECO:0000313" key="2">
    <source>
        <dbReference type="Proteomes" id="UP001575181"/>
    </source>
</evidence>
<accession>A0ABV4TX81</accession>
<gene>
    <name evidence="1" type="ORF">ACERLL_07830</name>
</gene>
<organism evidence="1 2">
    <name type="scientific">Thiohalorhabdus methylotrophus</name>
    <dbReference type="NCBI Taxonomy" id="3242694"/>
    <lineage>
        <taxon>Bacteria</taxon>
        <taxon>Pseudomonadati</taxon>
        <taxon>Pseudomonadota</taxon>
        <taxon>Gammaproteobacteria</taxon>
        <taxon>Thiohalorhabdales</taxon>
        <taxon>Thiohalorhabdaceae</taxon>
        <taxon>Thiohalorhabdus</taxon>
    </lineage>
</organism>
<dbReference type="SUPFAM" id="SSF51556">
    <property type="entry name" value="Metallo-dependent hydrolases"/>
    <property type="match status" value="1"/>
</dbReference>
<dbReference type="EMBL" id="JBGUAW010000005">
    <property type="protein sequence ID" value="MFA9460731.1"/>
    <property type="molecule type" value="Genomic_DNA"/>
</dbReference>
<comment type="caution">
    <text evidence="1">The sequence shown here is derived from an EMBL/GenBank/DDBJ whole genome shotgun (WGS) entry which is preliminary data.</text>
</comment>
<evidence type="ECO:0000313" key="1">
    <source>
        <dbReference type="EMBL" id="MFA9460731.1"/>
    </source>
</evidence>
<proteinExistence type="predicted"/>
<protein>
    <submittedName>
        <fullName evidence="1">Amidohydrolase family protein</fullName>
    </submittedName>
</protein>
<dbReference type="Proteomes" id="UP001575181">
    <property type="component" value="Unassembled WGS sequence"/>
</dbReference>
<dbReference type="Gene3D" id="3.20.20.140">
    <property type="entry name" value="Metal-dependent hydrolases"/>
    <property type="match status" value="1"/>
</dbReference>
<name>A0ABV4TX81_9GAMM</name>
<dbReference type="InterPro" id="IPR032466">
    <property type="entry name" value="Metal_Hydrolase"/>
</dbReference>